<dbReference type="RefSeq" id="XP_033650841.1">
    <property type="nucleotide sequence ID" value="XM_033799939.1"/>
</dbReference>
<gene>
    <name evidence="2" type="ORF">EI97DRAFT_445042</name>
</gene>
<name>A0A6A6JA79_WESOR</name>
<evidence type="ECO:0000313" key="2">
    <source>
        <dbReference type="EMBL" id="KAF2273302.1"/>
    </source>
</evidence>
<dbReference type="EMBL" id="ML986511">
    <property type="protein sequence ID" value="KAF2273302.1"/>
    <property type="molecule type" value="Genomic_DNA"/>
</dbReference>
<keyword evidence="3" id="KW-1185">Reference proteome</keyword>
<dbReference type="AlphaFoldDB" id="A0A6A6JA79"/>
<dbReference type="GeneID" id="54553114"/>
<dbReference type="Proteomes" id="UP000800097">
    <property type="component" value="Unassembled WGS sequence"/>
</dbReference>
<evidence type="ECO:0000256" key="1">
    <source>
        <dbReference type="SAM" id="MobiDB-lite"/>
    </source>
</evidence>
<evidence type="ECO:0000313" key="3">
    <source>
        <dbReference type="Proteomes" id="UP000800097"/>
    </source>
</evidence>
<sequence length="182" mass="20328">MGVGTSNPRTTGEREREWKQWEWEWGRLKQVDESWAGLFFFLLVVWLSRVVGEESRGVHAVASSVGEAARWTVSFQARQSYHKGFRADERSCRSSQGAGQQLGSLPAASAMESLLGTSALFALGSSLLEQHAGSRGADWFDGFPGQGLDAWQIRRRAHEAAREGRRKRGRPSTQPRRQPADK</sequence>
<reference evidence="2" key="1">
    <citation type="journal article" date="2020" name="Stud. Mycol.">
        <title>101 Dothideomycetes genomes: a test case for predicting lifestyles and emergence of pathogens.</title>
        <authorList>
            <person name="Haridas S."/>
            <person name="Albert R."/>
            <person name="Binder M."/>
            <person name="Bloem J."/>
            <person name="Labutti K."/>
            <person name="Salamov A."/>
            <person name="Andreopoulos B."/>
            <person name="Baker S."/>
            <person name="Barry K."/>
            <person name="Bills G."/>
            <person name="Bluhm B."/>
            <person name="Cannon C."/>
            <person name="Castanera R."/>
            <person name="Culley D."/>
            <person name="Daum C."/>
            <person name="Ezra D."/>
            <person name="Gonzalez J."/>
            <person name="Henrissat B."/>
            <person name="Kuo A."/>
            <person name="Liang C."/>
            <person name="Lipzen A."/>
            <person name="Lutzoni F."/>
            <person name="Magnuson J."/>
            <person name="Mondo S."/>
            <person name="Nolan M."/>
            <person name="Ohm R."/>
            <person name="Pangilinan J."/>
            <person name="Park H.-J."/>
            <person name="Ramirez L."/>
            <person name="Alfaro M."/>
            <person name="Sun H."/>
            <person name="Tritt A."/>
            <person name="Yoshinaga Y."/>
            <person name="Zwiers L.-H."/>
            <person name="Turgeon B."/>
            <person name="Goodwin S."/>
            <person name="Spatafora J."/>
            <person name="Crous P."/>
            <person name="Grigoriev I."/>
        </authorList>
    </citation>
    <scope>NUCLEOTIDE SEQUENCE</scope>
    <source>
        <strain evidence="2">CBS 379.55</strain>
    </source>
</reference>
<protein>
    <submittedName>
        <fullName evidence="2">Uncharacterized protein</fullName>
    </submittedName>
</protein>
<organism evidence="2 3">
    <name type="scientific">Westerdykella ornata</name>
    <dbReference type="NCBI Taxonomy" id="318751"/>
    <lineage>
        <taxon>Eukaryota</taxon>
        <taxon>Fungi</taxon>
        <taxon>Dikarya</taxon>
        <taxon>Ascomycota</taxon>
        <taxon>Pezizomycotina</taxon>
        <taxon>Dothideomycetes</taxon>
        <taxon>Pleosporomycetidae</taxon>
        <taxon>Pleosporales</taxon>
        <taxon>Sporormiaceae</taxon>
        <taxon>Westerdykella</taxon>
    </lineage>
</organism>
<proteinExistence type="predicted"/>
<accession>A0A6A6JA79</accession>
<feature type="region of interest" description="Disordered" evidence="1">
    <location>
        <begin position="156"/>
        <end position="182"/>
    </location>
</feature>